<accession>A0AAW0EPV6</accession>
<gene>
    <name evidence="4" type="ORF">NESM_000442300</name>
</gene>
<dbReference type="Gene3D" id="3.40.50.620">
    <property type="entry name" value="HUPs"/>
    <property type="match status" value="1"/>
</dbReference>
<dbReference type="AlphaFoldDB" id="A0AAW0EPV6"/>
<keyword evidence="2" id="KW-0819">tRNA processing</keyword>
<evidence type="ECO:0000256" key="3">
    <source>
        <dbReference type="SAM" id="MobiDB-lite"/>
    </source>
</evidence>
<keyword evidence="1" id="KW-0963">Cytoplasm</keyword>
<reference evidence="4 5" key="1">
    <citation type="journal article" date="2021" name="MBio">
        <title>A New Model Trypanosomatid, Novymonas esmeraldas: Genomic Perception of Its 'Candidatus Pandoraea novymonadis' Endosymbiont.</title>
        <authorList>
            <person name="Zakharova A."/>
            <person name="Saura A."/>
            <person name="Butenko A."/>
            <person name="Podesvova L."/>
            <person name="Warmusova S."/>
            <person name="Kostygov A.Y."/>
            <person name="Nenarokova A."/>
            <person name="Lukes J."/>
            <person name="Opperdoes F.R."/>
            <person name="Yurchenko V."/>
        </authorList>
    </citation>
    <scope>NUCLEOTIDE SEQUENCE [LARGE SCALE GENOMIC DNA]</scope>
    <source>
        <strain evidence="4 5">E262AT.01</strain>
    </source>
</reference>
<dbReference type="InterPro" id="IPR014729">
    <property type="entry name" value="Rossmann-like_a/b/a_fold"/>
</dbReference>
<dbReference type="GO" id="GO:0005829">
    <property type="term" value="C:cytosol"/>
    <property type="evidence" value="ECO:0007669"/>
    <property type="project" value="TreeGrafter"/>
</dbReference>
<evidence type="ECO:0000313" key="5">
    <source>
        <dbReference type="Proteomes" id="UP001430356"/>
    </source>
</evidence>
<dbReference type="GO" id="GO:0002143">
    <property type="term" value="P:tRNA wobble position uridine thiolation"/>
    <property type="evidence" value="ECO:0007669"/>
    <property type="project" value="TreeGrafter"/>
</dbReference>
<evidence type="ECO:0000313" key="4">
    <source>
        <dbReference type="EMBL" id="KAK7195179.1"/>
    </source>
</evidence>
<evidence type="ECO:0000256" key="1">
    <source>
        <dbReference type="ARBA" id="ARBA00022490"/>
    </source>
</evidence>
<dbReference type="Proteomes" id="UP001430356">
    <property type="component" value="Unassembled WGS sequence"/>
</dbReference>
<dbReference type="InterPro" id="IPR019407">
    <property type="entry name" value="CTU2"/>
</dbReference>
<dbReference type="GO" id="GO:0000049">
    <property type="term" value="F:tRNA binding"/>
    <property type="evidence" value="ECO:0007669"/>
    <property type="project" value="InterPro"/>
</dbReference>
<dbReference type="EMBL" id="JAECZO010000049">
    <property type="protein sequence ID" value="KAK7195179.1"/>
    <property type="molecule type" value="Genomic_DNA"/>
</dbReference>
<keyword evidence="5" id="KW-1185">Reference proteome</keyword>
<dbReference type="PANTHER" id="PTHR20882:SF14">
    <property type="entry name" value="CYTOPLASMIC TRNA 2-THIOLATION PROTEIN 2"/>
    <property type="match status" value="1"/>
</dbReference>
<sequence>MSVCFKCRDGIGTIASRDGAAKPYCLSCFLRYCTGVVRENALQHCRLPCDTPLAVAVSGGPNSMMLLRELGLMRCKAREQRRRQRQRGGHPHSDAASELILLPFHLCEDDLVLPPTMATTSTHHDAKGRHETIERVRSTMTEQFSALRKCVQQQPQRWVNDDAVCKSAGLTKARADAAAAAAAAATVDADAQTPTSGVTTATTTATGVPLFEESEMRLFCYGDFLPATYLAEVRHALHATRLSLSDREALYAHVRQQTLCRAAQRVCDEYLQRETAAAAPAEVTATACSPVDVVATTTDGCATAAAGAAGAAHDEGSRRHDTASLVHAHLLLGSNAVRCATAAFEALVTGGGGDGVVHCSGFRGVLHTVVCLRPLRTMLPKETVLYTRVTGIACGYTPALCTGTATRSLRRTLEHFVLTTMASYRTMIFNVLNTVQRLQVHPNAMQELLRGDGDTPKQQQQCEKTRARPSAPPGRTAQRNRDDLRAAAALRVHRSPSASMAASHSCGDKEEVEEVEEEMACGTRVEVAMCCVCGCPSSLPASSHDTSGGGAMAQRQLQLFTVAPTTAMADLFACYACQSLAAAWPASVFGRGSITEPAASPSTDGCHSSGDPRAPTHDMSATALRQLCSILH</sequence>
<comment type="caution">
    <text evidence="4">The sequence shown here is derived from an EMBL/GenBank/DDBJ whole genome shotgun (WGS) entry which is preliminary data.</text>
</comment>
<feature type="region of interest" description="Disordered" evidence="3">
    <location>
        <begin position="448"/>
        <end position="481"/>
    </location>
</feature>
<evidence type="ECO:0008006" key="6">
    <source>
        <dbReference type="Google" id="ProtNLM"/>
    </source>
</evidence>
<evidence type="ECO:0000256" key="2">
    <source>
        <dbReference type="ARBA" id="ARBA00022694"/>
    </source>
</evidence>
<name>A0AAW0EPV6_9TRYP</name>
<protein>
    <recommendedName>
        <fullName evidence="6">Cytoplasmic tRNA 2-thiolation protein 2</fullName>
    </recommendedName>
</protein>
<proteinExistence type="predicted"/>
<dbReference type="GO" id="GO:0016783">
    <property type="term" value="F:sulfurtransferase activity"/>
    <property type="evidence" value="ECO:0007669"/>
    <property type="project" value="TreeGrafter"/>
</dbReference>
<organism evidence="4 5">
    <name type="scientific">Novymonas esmeraldas</name>
    <dbReference type="NCBI Taxonomy" id="1808958"/>
    <lineage>
        <taxon>Eukaryota</taxon>
        <taxon>Discoba</taxon>
        <taxon>Euglenozoa</taxon>
        <taxon>Kinetoplastea</taxon>
        <taxon>Metakinetoplastina</taxon>
        <taxon>Trypanosomatida</taxon>
        <taxon>Trypanosomatidae</taxon>
        <taxon>Novymonas</taxon>
    </lineage>
</organism>
<dbReference type="PANTHER" id="PTHR20882">
    <property type="entry name" value="CYTOPLASMIC TRNA 2-THIOLATION PROTEIN 2"/>
    <property type="match status" value="1"/>
</dbReference>